<evidence type="ECO:0000256" key="6">
    <source>
        <dbReference type="ARBA" id="ARBA00023136"/>
    </source>
</evidence>
<accession>A0A1H8EEC5</accession>
<dbReference type="InterPro" id="IPR032808">
    <property type="entry name" value="DoxX"/>
</dbReference>
<dbReference type="Proteomes" id="UP000199459">
    <property type="component" value="Unassembled WGS sequence"/>
</dbReference>
<protein>
    <submittedName>
        <fullName evidence="8">Putative oxidoreductase</fullName>
    </submittedName>
</protein>
<dbReference type="PANTHER" id="PTHR33452:SF1">
    <property type="entry name" value="INNER MEMBRANE PROTEIN YPHA-RELATED"/>
    <property type="match status" value="1"/>
</dbReference>
<dbReference type="STRING" id="917.SAMN05216326_10865"/>
<keyword evidence="4 7" id="KW-0812">Transmembrane</keyword>
<evidence type="ECO:0000313" key="8">
    <source>
        <dbReference type="EMBL" id="SEN17823.1"/>
    </source>
</evidence>
<evidence type="ECO:0000256" key="2">
    <source>
        <dbReference type="ARBA" id="ARBA00006679"/>
    </source>
</evidence>
<evidence type="ECO:0000256" key="4">
    <source>
        <dbReference type="ARBA" id="ARBA00022692"/>
    </source>
</evidence>
<evidence type="ECO:0000313" key="9">
    <source>
        <dbReference type="Proteomes" id="UP000199459"/>
    </source>
</evidence>
<reference evidence="8 9" key="1">
    <citation type="submission" date="2016-10" db="EMBL/GenBank/DDBJ databases">
        <authorList>
            <person name="de Groot N.N."/>
        </authorList>
    </citation>
    <scope>NUCLEOTIDE SEQUENCE [LARGE SCALE GENOMIC DNA]</scope>
    <source>
        <strain evidence="8 9">Nm22</strain>
    </source>
</reference>
<dbReference type="EMBL" id="FOCP01000009">
    <property type="protein sequence ID" value="SEN17823.1"/>
    <property type="molecule type" value="Genomic_DNA"/>
</dbReference>
<keyword evidence="5 7" id="KW-1133">Transmembrane helix</keyword>
<dbReference type="InterPro" id="IPR051907">
    <property type="entry name" value="DoxX-like_oxidoreductase"/>
</dbReference>
<sequence>MVYFQVSVDMLGETALNLPFQSDATGKLVLRLTVGVLMLLHGIHKAINPGSLEFISKQLAETDLPQALAYGVYLGEIAAPLMVIFGIFARLGGLLIFGNMIFAIVLAHRNQFFSLTDHGGLTLELQLFFLLTGLAVFLLGSGKIAMKPD</sequence>
<evidence type="ECO:0000256" key="1">
    <source>
        <dbReference type="ARBA" id="ARBA00004651"/>
    </source>
</evidence>
<evidence type="ECO:0000256" key="5">
    <source>
        <dbReference type="ARBA" id="ARBA00022989"/>
    </source>
</evidence>
<dbReference type="Pfam" id="PF07681">
    <property type="entry name" value="DoxX"/>
    <property type="match status" value="1"/>
</dbReference>
<evidence type="ECO:0000256" key="3">
    <source>
        <dbReference type="ARBA" id="ARBA00022475"/>
    </source>
</evidence>
<dbReference type="PANTHER" id="PTHR33452">
    <property type="entry name" value="OXIDOREDUCTASE CATD-RELATED"/>
    <property type="match status" value="1"/>
</dbReference>
<comment type="similarity">
    <text evidence="2">Belongs to the DoxX family.</text>
</comment>
<gene>
    <name evidence="8" type="ORF">SAMN05216325_10973</name>
</gene>
<name>A0A1H8EEC5_9PROT</name>
<comment type="subcellular location">
    <subcellularLocation>
        <location evidence="1">Cell membrane</location>
        <topology evidence="1">Multi-pass membrane protein</topology>
    </subcellularLocation>
</comment>
<feature type="transmembrane region" description="Helical" evidence="7">
    <location>
        <begin position="94"/>
        <end position="113"/>
    </location>
</feature>
<proteinExistence type="inferred from homology"/>
<keyword evidence="3" id="KW-1003">Cell membrane</keyword>
<evidence type="ECO:0000256" key="7">
    <source>
        <dbReference type="SAM" id="Phobius"/>
    </source>
</evidence>
<dbReference type="AlphaFoldDB" id="A0A1H8EEC5"/>
<feature type="transmembrane region" description="Helical" evidence="7">
    <location>
        <begin position="125"/>
        <end position="146"/>
    </location>
</feature>
<organism evidence="8 9">
    <name type="scientific">Nitrosomonas marina</name>
    <dbReference type="NCBI Taxonomy" id="917"/>
    <lineage>
        <taxon>Bacteria</taxon>
        <taxon>Pseudomonadati</taxon>
        <taxon>Pseudomonadota</taxon>
        <taxon>Betaproteobacteria</taxon>
        <taxon>Nitrosomonadales</taxon>
        <taxon>Nitrosomonadaceae</taxon>
        <taxon>Nitrosomonas</taxon>
    </lineage>
</organism>
<keyword evidence="6 7" id="KW-0472">Membrane</keyword>
<dbReference type="GO" id="GO:0005886">
    <property type="term" value="C:plasma membrane"/>
    <property type="evidence" value="ECO:0007669"/>
    <property type="project" value="UniProtKB-SubCell"/>
</dbReference>